<protein>
    <recommendedName>
        <fullName evidence="12">Phospholipase/carboxylesterase/thioesterase domain-containing protein</fullName>
    </recommendedName>
</protein>
<feature type="compositionally biased region" description="Gly residues" evidence="10">
    <location>
        <begin position="55"/>
        <end position="101"/>
    </location>
</feature>
<dbReference type="Gene3D" id="3.40.50.1820">
    <property type="entry name" value="alpha/beta hydrolase"/>
    <property type="match status" value="1"/>
</dbReference>
<sequence length="363" mass="35870">MTSARCSSLVLALFSFSGVACSSSSTPPSEEPGVAGAGGQAQAGAGGNAASAGSTPGGGQPGSAGAGGAAAGGAGTASGGSDPGGASGGSGGSGGSAGGATGTDAVKSAGCGKAKTLQNGTIDISFGGASRKYILRVPSDYDKDKPYRLVFAFAESGSSAMSVANRNYFTMATLDAGATTIFVAPDAANGAGSWSKSDVELTDAILEELEGDLCIDKTRIFATGFSFGGAMSLALACTRADVFRGVAFFSGADLTGSCTATLTKPIAYYASQASGDSSGPPMPTSGRVKQAEFAKVNGCMEEPSATTFPAAGQPHTCTEYKGCSAGHPTKYCVFDGPHGWEPKDPGQSTSWNAPEAWKFITQF</sequence>
<keyword evidence="8" id="KW-0624">Polysaccharide degradation</keyword>
<comment type="function">
    <text evidence="9">Involved in degradation of plant cell walls. Hydrolyzes the feruloyl-arabinose ester bond in arabinoxylans, and the feruloyl-galactose ester bond in pectin. Active against paranitrophenyl-acetate, methyl ferulate and wheat arabinoxylan.</text>
</comment>
<evidence type="ECO:0000256" key="2">
    <source>
        <dbReference type="ARBA" id="ARBA00010278"/>
    </source>
</evidence>
<comment type="subcellular location">
    <subcellularLocation>
        <location evidence="1">Secreted</location>
    </subcellularLocation>
</comment>
<dbReference type="RefSeq" id="WP_129579721.1">
    <property type="nucleotide sequence ID" value="NZ_CP012672.1"/>
</dbReference>
<dbReference type="PANTHER" id="PTHR38050:SF1">
    <property type="entry name" value="FERULOYL ESTERASE C"/>
    <property type="match status" value="1"/>
</dbReference>
<dbReference type="PROSITE" id="PS51257">
    <property type="entry name" value="PROKAR_LIPOPROTEIN"/>
    <property type="match status" value="1"/>
</dbReference>
<dbReference type="AlphaFoldDB" id="A0A4P2R209"/>
<feature type="compositionally biased region" description="Low complexity" evidence="10">
    <location>
        <begin position="21"/>
        <end position="32"/>
    </location>
</feature>
<evidence type="ECO:0000256" key="3">
    <source>
        <dbReference type="ARBA" id="ARBA00022525"/>
    </source>
</evidence>
<feature type="compositionally biased region" description="Gly residues" evidence="10">
    <location>
        <begin position="35"/>
        <end position="47"/>
    </location>
</feature>
<evidence type="ECO:0000256" key="5">
    <source>
        <dbReference type="ARBA" id="ARBA00022729"/>
    </source>
</evidence>
<feature type="chain" id="PRO_5020708829" description="Phospholipase/carboxylesterase/thioesterase domain-containing protein" evidence="11">
    <location>
        <begin position="23"/>
        <end position="363"/>
    </location>
</feature>
<evidence type="ECO:0000256" key="8">
    <source>
        <dbReference type="ARBA" id="ARBA00023326"/>
    </source>
</evidence>
<dbReference type="GO" id="GO:0045493">
    <property type="term" value="P:xylan catabolic process"/>
    <property type="evidence" value="ECO:0007669"/>
    <property type="project" value="UniProtKB-KW"/>
</dbReference>
<keyword evidence="4" id="KW-0858">Xylan degradation</keyword>
<gene>
    <name evidence="13" type="ORF">SOCE836_092180</name>
</gene>
<dbReference type="GO" id="GO:0005576">
    <property type="term" value="C:extracellular region"/>
    <property type="evidence" value="ECO:0007669"/>
    <property type="project" value="UniProtKB-SubCell"/>
</dbReference>
<evidence type="ECO:0000259" key="12">
    <source>
        <dbReference type="Pfam" id="PF02230"/>
    </source>
</evidence>
<dbReference type="InterPro" id="IPR043595">
    <property type="entry name" value="FaeB/C/D"/>
</dbReference>
<dbReference type="Pfam" id="PF02230">
    <property type="entry name" value="Abhydrolase_2"/>
    <property type="match status" value="1"/>
</dbReference>
<dbReference type="Proteomes" id="UP000295497">
    <property type="component" value="Chromosome"/>
</dbReference>
<keyword evidence="7" id="KW-0119">Carbohydrate metabolism</keyword>
<dbReference type="EMBL" id="CP012672">
    <property type="protein sequence ID" value="AUX36999.1"/>
    <property type="molecule type" value="Genomic_DNA"/>
</dbReference>
<dbReference type="InterPro" id="IPR003140">
    <property type="entry name" value="PLipase/COase/thioEstase"/>
</dbReference>
<dbReference type="SUPFAM" id="SSF53474">
    <property type="entry name" value="alpha/beta-Hydrolases"/>
    <property type="match status" value="1"/>
</dbReference>
<evidence type="ECO:0000256" key="11">
    <source>
        <dbReference type="SAM" id="SignalP"/>
    </source>
</evidence>
<evidence type="ECO:0000256" key="10">
    <source>
        <dbReference type="SAM" id="MobiDB-lite"/>
    </source>
</evidence>
<keyword evidence="6" id="KW-0378">Hydrolase</keyword>
<reference evidence="13 14" key="1">
    <citation type="submission" date="2015-09" db="EMBL/GenBank/DDBJ databases">
        <title>Sorangium comparison.</title>
        <authorList>
            <person name="Zaburannyi N."/>
            <person name="Bunk B."/>
            <person name="Overmann J."/>
            <person name="Mueller R."/>
        </authorList>
    </citation>
    <scope>NUCLEOTIDE SEQUENCE [LARGE SCALE GENOMIC DNA]</scope>
    <source>
        <strain evidence="13 14">So ce836</strain>
    </source>
</reference>
<feature type="signal peptide" evidence="11">
    <location>
        <begin position="1"/>
        <end position="22"/>
    </location>
</feature>
<keyword evidence="3" id="KW-0964">Secreted</keyword>
<evidence type="ECO:0000313" key="14">
    <source>
        <dbReference type="Proteomes" id="UP000295497"/>
    </source>
</evidence>
<evidence type="ECO:0000313" key="13">
    <source>
        <dbReference type="EMBL" id="AUX36999.1"/>
    </source>
</evidence>
<name>A0A4P2R209_SORCE</name>
<dbReference type="InterPro" id="IPR029058">
    <property type="entry name" value="AB_hydrolase_fold"/>
</dbReference>
<dbReference type="PANTHER" id="PTHR38050">
    <property type="match status" value="1"/>
</dbReference>
<evidence type="ECO:0000256" key="1">
    <source>
        <dbReference type="ARBA" id="ARBA00004613"/>
    </source>
</evidence>
<proteinExistence type="inferred from homology"/>
<evidence type="ECO:0000256" key="4">
    <source>
        <dbReference type="ARBA" id="ARBA00022651"/>
    </source>
</evidence>
<feature type="region of interest" description="Disordered" evidence="10">
    <location>
        <begin position="21"/>
        <end position="102"/>
    </location>
</feature>
<evidence type="ECO:0000256" key="6">
    <source>
        <dbReference type="ARBA" id="ARBA00022801"/>
    </source>
</evidence>
<dbReference type="ESTHER" id="sorce-a0a150qbg3">
    <property type="family name" value="FaeC"/>
</dbReference>
<evidence type="ECO:0000256" key="7">
    <source>
        <dbReference type="ARBA" id="ARBA00023277"/>
    </source>
</evidence>
<evidence type="ECO:0000256" key="9">
    <source>
        <dbReference type="ARBA" id="ARBA00025250"/>
    </source>
</evidence>
<dbReference type="GO" id="GO:0030600">
    <property type="term" value="F:feruloyl esterase activity"/>
    <property type="evidence" value="ECO:0007669"/>
    <property type="project" value="InterPro"/>
</dbReference>
<comment type="similarity">
    <text evidence="2">Belongs to the faeC family.</text>
</comment>
<feature type="domain" description="Phospholipase/carboxylesterase/thioesterase" evidence="12">
    <location>
        <begin position="195"/>
        <end position="252"/>
    </location>
</feature>
<accession>A0A4P2R209</accession>
<keyword evidence="5 11" id="KW-0732">Signal</keyword>
<organism evidence="13 14">
    <name type="scientific">Sorangium cellulosum</name>
    <name type="common">Polyangium cellulosum</name>
    <dbReference type="NCBI Taxonomy" id="56"/>
    <lineage>
        <taxon>Bacteria</taxon>
        <taxon>Pseudomonadati</taxon>
        <taxon>Myxococcota</taxon>
        <taxon>Polyangia</taxon>
        <taxon>Polyangiales</taxon>
        <taxon>Polyangiaceae</taxon>
        <taxon>Sorangium</taxon>
    </lineage>
</organism>